<proteinExistence type="inferred from homology"/>
<dbReference type="SUPFAM" id="SSF55469">
    <property type="entry name" value="FMN-dependent nitroreductase-like"/>
    <property type="match status" value="1"/>
</dbReference>
<feature type="region of interest" description="Disordered" evidence="3">
    <location>
        <begin position="202"/>
        <end position="222"/>
    </location>
</feature>
<dbReference type="Gene3D" id="3.40.109.10">
    <property type="entry name" value="NADH Oxidase"/>
    <property type="match status" value="1"/>
</dbReference>
<reference evidence="6" key="1">
    <citation type="journal article" date="2019" name="Int. J. Syst. Evol. Microbiol.">
        <title>The Global Catalogue of Microorganisms (GCM) 10K type strain sequencing project: providing services to taxonomists for standard genome sequencing and annotation.</title>
        <authorList>
            <consortium name="The Broad Institute Genomics Platform"/>
            <consortium name="The Broad Institute Genome Sequencing Center for Infectious Disease"/>
            <person name="Wu L."/>
            <person name="Ma J."/>
        </authorList>
    </citation>
    <scope>NUCLEOTIDE SEQUENCE [LARGE SCALE GENOMIC DNA]</scope>
    <source>
        <strain evidence="6">JCM 18304</strain>
    </source>
</reference>
<keyword evidence="2" id="KW-0560">Oxidoreductase</keyword>
<evidence type="ECO:0000313" key="5">
    <source>
        <dbReference type="EMBL" id="GAA5197327.1"/>
    </source>
</evidence>
<comment type="caution">
    <text evidence="5">The sequence shown here is derived from an EMBL/GenBank/DDBJ whole genome shotgun (WGS) entry which is preliminary data.</text>
</comment>
<name>A0ABP9SJ27_9ACTN</name>
<comment type="similarity">
    <text evidence="1">Belongs to the nitroreductase family.</text>
</comment>
<dbReference type="InterPro" id="IPR000415">
    <property type="entry name" value="Nitroreductase-like"/>
</dbReference>
<dbReference type="PANTHER" id="PTHR43673">
    <property type="entry name" value="NAD(P)H NITROREDUCTASE YDGI-RELATED"/>
    <property type="match status" value="1"/>
</dbReference>
<dbReference type="InterPro" id="IPR029479">
    <property type="entry name" value="Nitroreductase"/>
</dbReference>
<dbReference type="RefSeq" id="WP_345636740.1">
    <property type="nucleotide sequence ID" value="NZ_BAABJQ010000029.1"/>
</dbReference>
<sequence length="222" mass="23819">MTATGIAPVLHDRSSPRRFSADHHLSDPDVAVLLEAARWAPSAGNSQPWAFHLRRRGDAGHAELVGHLAPSSRRWAPQASALVVNLAHREVDDSGMEYSEFADYDLGQAVAHMTVQAHAMGLACRQFRAFDLDALHDHLHVAPGWHILTMTAIGVAAEDDNPVPRQRRSITDLTTAAVTGSARPGGEEDTIVPPPRLLEAVARRRLGRGDPPVASGSSPTPG</sequence>
<protein>
    <recommendedName>
        <fullName evidence="4">Nitroreductase domain-containing protein</fullName>
    </recommendedName>
</protein>
<dbReference type="EMBL" id="BAABJQ010000029">
    <property type="protein sequence ID" value="GAA5197327.1"/>
    <property type="molecule type" value="Genomic_DNA"/>
</dbReference>
<evidence type="ECO:0000259" key="4">
    <source>
        <dbReference type="Pfam" id="PF00881"/>
    </source>
</evidence>
<evidence type="ECO:0000313" key="6">
    <source>
        <dbReference type="Proteomes" id="UP001501570"/>
    </source>
</evidence>
<evidence type="ECO:0000256" key="2">
    <source>
        <dbReference type="ARBA" id="ARBA00023002"/>
    </source>
</evidence>
<dbReference type="Proteomes" id="UP001501570">
    <property type="component" value="Unassembled WGS sequence"/>
</dbReference>
<keyword evidence="6" id="KW-1185">Reference proteome</keyword>
<organism evidence="5 6">
    <name type="scientific">Rugosimonospora acidiphila</name>
    <dbReference type="NCBI Taxonomy" id="556531"/>
    <lineage>
        <taxon>Bacteria</taxon>
        <taxon>Bacillati</taxon>
        <taxon>Actinomycetota</taxon>
        <taxon>Actinomycetes</taxon>
        <taxon>Micromonosporales</taxon>
        <taxon>Micromonosporaceae</taxon>
        <taxon>Rugosimonospora</taxon>
    </lineage>
</organism>
<evidence type="ECO:0000256" key="3">
    <source>
        <dbReference type="SAM" id="MobiDB-lite"/>
    </source>
</evidence>
<accession>A0ABP9SJ27</accession>
<dbReference type="PANTHER" id="PTHR43673:SF10">
    <property type="entry name" value="NADH DEHYDROGENASE_NAD(P)H NITROREDUCTASE XCC3605-RELATED"/>
    <property type="match status" value="1"/>
</dbReference>
<dbReference type="Pfam" id="PF00881">
    <property type="entry name" value="Nitroreductase"/>
    <property type="match status" value="1"/>
</dbReference>
<feature type="domain" description="Nitroreductase" evidence="4">
    <location>
        <begin position="12"/>
        <end position="64"/>
    </location>
</feature>
<evidence type="ECO:0000256" key="1">
    <source>
        <dbReference type="ARBA" id="ARBA00007118"/>
    </source>
</evidence>
<gene>
    <name evidence="5" type="ORF">GCM10023322_68290</name>
</gene>